<keyword evidence="2" id="KW-0456">Lyase</keyword>
<protein>
    <submittedName>
        <fullName evidence="5">Type 1 glutamine amidotransferase domain-containing protein</fullName>
    </submittedName>
</protein>
<reference evidence="6" key="1">
    <citation type="submission" date="2019-10" db="EMBL/GenBank/DDBJ databases">
        <title>Streptomyces sp. nov., a novel actinobacterium isolated from alkaline environment.</title>
        <authorList>
            <person name="Golinska P."/>
        </authorList>
    </citation>
    <scope>NUCLEOTIDE SEQUENCE [LARGE SCALE GENOMIC DNA]</scope>
    <source>
        <strain evidence="6">DSM 42108</strain>
    </source>
</reference>
<feature type="domain" description="DJ-1/PfpI" evidence="4">
    <location>
        <begin position="78"/>
        <end position="221"/>
    </location>
</feature>
<dbReference type="InterPro" id="IPR002818">
    <property type="entry name" value="DJ-1/PfpI"/>
</dbReference>
<dbReference type="Proteomes" id="UP000530234">
    <property type="component" value="Unassembled WGS sequence"/>
</dbReference>
<dbReference type="CDD" id="cd03141">
    <property type="entry name" value="GATase1_Hsp31_like"/>
    <property type="match status" value="1"/>
</dbReference>
<comment type="caution">
    <text evidence="5">The sequence shown here is derived from an EMBL/GenBank/DDBJ whole genome shotgun (WGS) entry which is preliminary data.</text>
</comment>
<evidence type="ECO:0000256" key="1">
    <source>
        <dbReference type="ARBA" id="ARBA00023016"/>
    </source>
</evidence>
<dbReference type="AlphaFoldDB" id="A0A7W3T448"/>
<dbReference type="GO" id="GO:0019243">
    <property type="term" value="P:methylglyoxal catabolic process to D-lactate via S-lactoyl-glutathione"/>
    <property type="evidence" value="ECO:0007669"/>
    <property type="project" value="TreeGrafter"/>
</dbReference>
<evidence type="ECO:0000256" key="3">
    <source>
        <dbReference type="ARBA" id="ARBA00038493"/>
    </source>
</evidence>
<keyword evidence="1" id="KW-0346">Stress response</keyword>
<dbReference type="Gene3D" id="3.40.50.880">
    <property type="match status" value="1"/>
</dbReference>
<dbReference type="InterPro" id="IPR029062">
    <property type="entry name" value="Class_I_gatase-like"/>
</dbReference>
<sequence length="242" mass="25569">MPTTPTRGLIVLSNVERLPNGRPAGFWLPEAAYPWLALVSSGWDFLFAGTVGGRPPMGGVDTSDPPQRMFLEDGTVRARLEHTGAIGALNPSDFGVVFVAGGHGAILDLPDDEDLARFLAAHCARGGVIAAVCHGVGALLNVRTPAGGHLVAGRRVTCFTQAEERAVGLDRVVPYFLDEALRERGALYEAGEPFRSHVVVDGTLVTGQNPASAARLAAEAMRLAADASFPAGWARRRPQAVR</sequence>
<dbReference type="GO" id="GO:0005737">
    <property type="term" value="C:cytoplasm"/>
    <property type="evidence" value="ECO:0007669"/>
    <property type="project" value="TreeGrafter"/>
</dbReference>
<comment type="similarity">
    <text evidence="3">Belongs to the peptidase C56 family. HSP31-like subfamily.</text>
</comment>
<dbReference type="SUPFAM" id="SSF52317">
    <property type="entry name" value="Class I glutamine amidotransferase-like"/>
    <property type="match status" value="1"/>
</dbReference>
<gene>
    <name evidence="5" type="ORF">FOE67_13220</name>
</gene>
<dbReference type="PANTHER" id="PTHR48094:SF11">
    <property type="entry name" value="GLUTATHIONE-INDEPENDENT GLYOXALASE HSP31-RELATED"/>
    <property type="match status" value="1"/>
</dbReference>
<proteinExistence type="inferred from homology"/>
<dbReference type="PANTHER" id="PTHR48094">
    <property type="entry name" value="PROTEIN/NUCLEIC ACID DEGLYCASE DJ-1-RELATED"/>
    <property type="match status" value="1"/>
</dbReference>
<dbReference type="RefSeq" id="WP_182663902.1">
    <property type="nucleotide sequence ID" value="NZ_VKHS01000282.1"/>
</dbReference>
<dbReference type="GO" id="GO:0016740">
    <property type="term" value="F:transferase activity"/>
    <property type="evidence" value="ECO:0007669"/>
    <property type="project" value="UniProtKB-KW"/>
</dbReference>
<keyword evidence="5" id="KW-0808">Transferase</keyword>
<dbReference type="EMBL" id="VKHS01000282">
    <property type="protein sequence ID" value="MBB0230446.1"/>
    <property type="molecule type" value="Genomic_DNA"/>
</dbReference>
<dbReference type="Pfam" id="PF01965">
    <property type="entry name" value="DJ-1_PfpI"/>
    <property type="match status" value="1"/>
</dbReference>
<accession>A0A7W3T448</accession>
<evidence type="ECO:0000313" key="6">
    <source>
        <dbReference type="Proteomes" id="UP000530234"/>
    </source>
</evidence>
<name>A0A7W3T448_9ACTN</name>
<dbReference type="GO" id="GO:0019172">
    <property type="term" value="F:glyoxalase III activity"/>
    <property type="evidence" value="ECO:0007669"/>
    <property type="project" value="TreeGrafter"/>
</dbReference>
<keyword evidence="5" id="KW-0315">Glutamine amidotransferase</keyword>
<evidence type="ECO:0000313" key="5">
    <source>
        <dbReference type="EMBL" id="MBB0230446.1"/>
    </source>
</evidence>
<dbReference type="InterPro" id="IPR050325">
    <property type="entry name" value="Prot/Nucl_acid_deglycase"/>
</dbReference>
<evidence type="ECO:0000256" key="2">
    <source>
        <dbReference type="ARBA" id="ARBA00023239"/>
    </source>
</evidence>
<organism evidence="5 6">
    <name type="scientific">Streptomyces calidiresistens</name>
    <dbReference type="NCBI Taxonomy" id="1485586"/>
    <lineage>
        <taxon>Bacteria</taxon>
        <taxon>Bacillati</taxon>
        <taxon>Actinomycetota</taxon>
        <taxon>Actinomycetes</taxon>
        <taxon>Kitasatosporales</taxon>
        <taxon>Streptomycetaceae</taxon>
        <taxon>Streptomyces</taxon>
    </lineage>
</organism>
<keyword evidence="6" id="KW-1185">Reference proteome</keyword>
<evidence type="ECO:0000259" key="4">
    <source>
        <dbReference type="Pfam" id="PF01965"/>
    </source>
</evidence>